<dbReference type="Proteomes" id="UP000274920">
    <property type="component" value="Unassembled WGS sequence"/>
</dbReference>
<gene>
    <name evidence="2" type="ORF">EBB54_22395</name>
</gene>
<reference evidence="2" key="1">
    <citation type="submission" date="2018-10" db="EMBL/GenBank/DDBJ databases">
        <title>Schaedlerella arabinophila gen. nov. sp. nov., isolated from the mouse intestinal tract and comparative analysis with the genome of the closely related altered Schaedler flora strain ASF502.</title>
        <authorList>
            <person name="Miyake S."/>
            <person name="Soh M."/>
            <person name="Seedorf H."/>
        </authorList>
    </citation>
    <scope>NUCLEOTIDE SEQUENCE [LARGE SCALE GENOMIC DNA]</scope>
    <source>
        <strain evidence="2">DSM 106076</strain>
    </source>
</reference>
<keyword evidence="2" id="KW-0813">Transport</keyword>
<dbReference type="EMBL" id="RHJS01000002">
    <property type="protein sequence ID" value="RRK33805.1"/>
    <property type="molecule type" value="Genomic_DNA"/>
</dbReference>
<dbReference type="InterPro" id="IPR016152">
    <property type="entry name" value="PTrfase/Anion_transptr"/>
</dbReference>
<dbReference type="InterPro" id="IPR051541">
    <property type="entry name" value="PTS_SugarTrans_NitroReg"/>
</dbReference>
<evidence type="ECO:0000313" key="2">
    <source>
        <dbReference type="EMBL" id="RRK33805.1"/>
    </source>
</evidence>
<dbReference type="PANTHER" id="PTHR47738">
    <property type="entry name" value="PTS SYSTEM FRUCTOSE-LIKE EIIA COMPONENT-RELATED"/>
    <property type="match status" value="1"/>
</dbReference>
<dbReference type="AlphaFoldDB" id="A0A426DM05"/>
<dbReference type="InterPro" id="IPR002178">
    <property type="entry name" value="PTS_EIIA_type-2_dom"/>
</dbReference>
<organism evidence="2 3">
    <name type="scientific">Schaedlerella arabinosiphila</name>
    <dbReference type="NCBI Taxonomy" id="2044587"/>
    <lineage>
        <taxon>Bacteria</taxon>
        <taxon>Bacillati</taxon>
        <taxon>Bacillota</taxon>
        <taxon>Clostridia</taxon>
        <taxon>Lachnospirales</taxon>
        <taxon>Lachnospiraceae</taxon>
        <taxon>Schaedlerella</taxon>
    </lineage>
</organism>
<sequence>MESIGLYTNQTMLLTGASAADAEEVIRMLCGKAMENGCIEQKFITAILEREKEYPTGLPAAVPVAIPHIHEGCLRSFFSAAVLNEPAAFCSMGDPDEQIDTRIVFLFGITDPSCQTDVLKKFCTIFQDEETMEQLSETEDAEELLHRMKELLGDYLVTEEA</sequence>
<accession>A0A426DM05</accession>
<keyword evidence="2" id="KW-0762">Sugar transport</keyword>
<dbReference type="PANTHER" id="PTHR47738:SF3">
    <property type="entry name" value="PHOSPHOTRANSFERASE SYSTEM MANNITOL_FRUCTOSE-SPECIFIC IIA DOMAIN CONTAINING PROTEIN"/>
    <property type="match status" value="1"/>
</dbReference>
<dbReference type="Pfam" id="PF00359">
    <property type="entry name" value="PTS_EIIA_2"/>
    <property type="match status" value="1"/>
</dbReference>
<evidence type="ECO:0000259" key="1">
    <source>
        <dbReference type="PROSITE" id="PS51094"/>
    </source>
</evidence>
<name>A0A426DM05_9FIRM</name>
<dbReference type="Gene3D" id="3.40.930.10">
    <property type="entry name" value="Mannitol-specific EII, Chain A"/>
    <property type="match status" value="1"/>
</dbReference>
<dbReference type="SUPFAM" id="SSF55804">
    <property type="entry name" value="Phoshotransferase/anion transport protein"/>
    <property type="match status" value="1"/>
</dbReference>
<dbReference type="RefSeq" id="WP_125129012.1">
    <property type="nucleotide sequence ID" value="NZ_RHJS01000002.1"/>
</dbReference>
<dbReference type="PROSITE" id="PS51094">
    <property type="entry name" value="PTS_EIIA_TYPE_2"/>
    <property type="match status" value="1"/>
</dbReference>
<keyword evidence="3" id="KW-1185">Reference proteome</keyword>
<feature type="domain" description="PTS EIIA type-2" evidence="1">
    <location>
        <begin position="5"/>
        <end position="151"/>
    </location>
</feature>
<evidence type="ECO:0000313" key="3">
    <source>
        <dbReference type="Proteomes" id="UP000274920"/>
    </source>
</evidence>
<comment type="caution">
    <text evidence="2">The sequence shown here is derived from an EMBL/GenBank/DDBJ whole genome shotgun (WGS) entry which is preliminary data.</text>
</comment>
<dbReference type="CDD" id="cd00211">
    <property type="entry name" value="PTS_IIA_fru"/>
    <property type="match status" value="1"/>
</dbReference>
<protein>
    <submittedName>
        <fullName evidence="2">PTS sugar transporter subunit IIA</fullName>
    </submittedName>
</protein>
<proteinExistence type="predicted"/>